<accession>A0A9E7GM12</accession>
<keyword evidence="2" id="KW-1185">Reference proteome</keyword>
<sequence length="112" mass="12886">MYNTSFTCIWRRVNHCPSLESGMSTILPQLRGSLLYSTKLEMKRRQVPTPGQQQHRQEMMQVVSSNKMIPISIQEKVGSGFAAVECLLFGANRQKKRADGWKMEYILFNFAV</sequence>
<name>A0A9E7GM12_9LILI</name>
<dbReference type="AlphaFoldDB" id="A0A9E7GM12"/>
<dbReference type="EMBL" id="CP097509">
    <property type="protein sequence ID" value="URE17999.1"/>
    <property type="molecule type" value="Genomic_DNA"/>
</dbReference>
<dbReference type="OrthoDB" id="1903947at2759"/>
<evidence type="ECO:0000313" key="2">
    <source>
        <dbReference type="Proteomes" id="UP001055439"/>
    </source>
</evidence>
<evidence type="ECO:0000313" key="1">
    <source>
        <dbReference type="EMBL" id="URE17999.1"/>
    </source>
</evidence>
<dbReference type="Proteomes" id="UP001055439">
    <property type="component" value="Chromosome 7"/>
</dbReference>
<gene>
    <name evidence="1" type="ORF">MUK42_10897</name>
</gene>
<organism evidence="1 2">
    <name type="scientific">Musa troglodytarum</name>
    <name type="common">fe'i banana</name>
    <dbReference type="NCBI Taxonomy" id="320322"/>
    <lineage>
        <taxon>Eukaryota</taxon>
        <taxon>Viridiplantae</taxon>
        <taxon>Streptophyta</taxon>
        <taxon>Embryophyta</taxon>
        <taxon>Tracheophyta</taxon>
        <taxon>Spermatophyta</taxon>
        <taxon>Magnoliopsida</taxon>
        <taxon>Liliopsida</taxon>
        <taxon>Zingiberales</taxon>
        <taxon>Musaceae</taxon>
        <taxon>Musa</taxon>
    </lineage>
</organism>
<protein>
    <submittedName>
        <fullName evidence="1">NOI protein, nitrate-induced</fullName>
    </submittedName>
</protein>
<proteinExistence type="predicted"/>
<reference evidence="1" key="1">
    <citation type="submission" date="2022-05" db="EMBL/GenBank/DDBJ databases">
        <title>The Musa troglodytarum L. genome provides insights into the mechanism of non-climacteric behaviour and enrichment of carotenoids.</title>
        <authorList>
            <person name="Wang J."/>
        </authorList>
    </citation>
    <scope>NUCLEOTIDE SEQUENCE</scope>
    <source>
        <tissue evidence="1">Leaf</tissue>
    </source>
</reference>